<gene>
    <name evidence="1" type="ORF">B0175_10660</name>
</gene>
<name>A0ABX5JH38_9BACT</name>
<sequence length="165" mass="17917">MLKKSFIGISLVANCLFANEIQVFSAKTLDLKLSKNTQTKEIFCGTTEEFSKKYNEIFRSKLMGETFNFTLDATTEIAKASAGTFSNSAGNLDGGLVTAGLGILTAVGIGAYNKAVEDNEYIYLVMAENEDKKATLIGSLVVSNDKITSDEVKQIASDDQKKLFK</sequence>
<accession>A0ABX5JH38</accession>
<comment type="caution">
    <text evidence="1">The sequence shown here is derived from an EMBL/GenBank/DDBJ whole genome shotgun (WGS) entry which is preliminary data.</text>
</comment>
<dbReference type="RefSeq" id="WP_108528530.1">
    <property type="nucleotide sequence ID" value="NZ_MUXF01000019.1"/>
</dbReference>
<dbReference type="EMBL" id="MUXF01000019">
    <property type="protein sequence ID" value="PUE64858.1"/>
    <property type="molecule type" value="Genomic_DNA"/>
</dbReference>
<dbReference type="Proteomes" id="UP000251311">
    <property type="component" value="Unassembled WGS sequence"/>
</dbReference>
<proteinExistence type="predicted"/>
<evidence type="ECO:0000313" key="1">
    <source>
        <dbReference type="EMBL" id="PUE64858.1"/>
    </source>
</evidence>
<protein>
    <submittedName>
        <fullName evidence="1">Uncharacterized protein</fullName>
    </submittedName>
</protein>
<organism evidence="1 2">
    <name type="scientific">Arcobacter lacus</name>
    <dbReference type="NCBI Taxonomy" id="1912876"/>
    <lineage>
        <taxon>Bacteria</taxon>
        <taxon>Pseudomonadati</taxon>
        <taxon>Campylobacterota</taxon>
        <taxon>Epsilonproteobacteria</taxon>
        <taxon>Campylobacterales</taxon>
        <taxon>Arcobacteraceae</taxon>
        <taxon>Arcobacter</taxon>
    </lineage>
</organism>
<keyword evidence="2" id="KW-1185">Reference proteome</keyword>
<evidence type="ECO:0000313" key="2">
    <source>
        <dbReference type="Proteomes" id="UP000251311"/>
    </source>
</evidence>
<reference evidence="1 2" key="1">
    <citation type="submission" date="2017-02" db="EMBL/GenBank/DDBJ databases">
        <title>Arcobacter lacus sp. nov., a new species isolated from reclaimed water.</title>
        <authorList>
            <person name="Figueras M.J."/>
            <person name="Perez-Cataluna A."/>
            <person name="Salas-Masso N."/>
        </authorList>
    </citation>
    <scope>NUCLEOTIDE SEQUENCE [LARGE SCALE GENOMIC DNA]</scope>
    <source>
        <strain evidence="1 2">RW43-9</strain>
    </source>
</reference>